<reference evidence="2 3" key="1">
    <citation type="submission" date="2013-04" db="EMBL/GenBank/DDBJ databases">
        <title>The Genome Sequence of Parabacteroides gordonii DSM 23371.</title>
        <authorList>
            <consortium name="The Broad Institute Genomics Platform"/>
            <person name="Earl A."/>
            <person name="Ward D."/>
            <person name="Feldgarden M."/>
            <person name="Gevers D."/>
            <person name="Martens E."/>
            <person name="Sakamoto M."/>
            <person name="Benno Y."/>
            <person name="Suzuki N."/>
            <person name="Matsunaga N."/>
            <person name="Koshihara K."/>
            <person name="Seki M."/>
            <person name="Komiya H."/>
            <person name="Walker B."/>
            <person name="Young S."/>
            <person name="Zeng Q."/>
            <person name="Gargeya S."/>
            <person name="Fitzgerald M."/>
            <person name="Haas B."/>
            <person name="Abouelleil A."/>
            <person name="Allen A.W."/>
            <person name="Alvarado L."/>
            <person name="Arachchi H.M."/>
            <person name="Berlin A.M."/>
            <person name="Chapman S.B."/>
            <person name="Gainer-Dewar J."/>
            <person name="Goldberg J."/>
            <person name="Griggs A."/>
            <person name="Gujja S."/>
            <person name="Hansen M."/>
            <person name="Howarth C."/>
            <person name="Imamovic A."/>
            <person name="Ireland A."/>
            <person name="Larimer J."/>
            <person name="McCowan C."/>
            <person name="Murphy C."/>
            <person name="Pearson M."/>
            <person name="Poon T.W."/>
            <person name="Priest M."/>
            <person name="Roberts A."/>
            <person name="Saif S."/>
            <person name="Shea T."/>
            <person name="Sisk P."/>
            <person name="Sykes S."/>
            <person name="Wortman J."/>
            <person name="Nusbaum C."/>
            <person name="Birren B."/>
        </authorList>
    </citation>
    <scope>NUCLEOTIDE SEQUENCE [LARGE SCALE GENOMIC DNA]</scope>
    <source>
        <strain evidence="2 3">MS-1</strain>
    </source>
</reference>
<dbReference type="HOGENOM" id="CLU_026852_2_0_10"/>
<dbReference type="InterPro" id="IPR036737">
    <property type="entry name" value="OmpA-like_sf"/>
</dbReference>
<dbReference type="RefSeq" id="WP_044193170.1">
    <property type="nucleotide sequence ID" value="NZ_KE386763.1"/>
</dbReference>
<dbReference type="Gene3D" id="3.30.1330.60">
    <property type="entry name" value="OmpA-like domain"/>
    <property type="match status" value="1"/>
</dbReference>
<proteinExistence type="predicted"/>
<organism evidence="2 3">
    <name type="scientific">Parabacteroides gordonii MS-1 = DSM 23371</name>
    <dbReference type="NCBI Taxonomy" id="1203610"/>
    <lineage>
        <taxon>Bacteria</taxon>
        <taxon>Pseudomonadati</taxon>
        <taxon>Bacteroidota</taxon>
        <taxon>Bacteroidia</taxon>
        <taxon>Bacteroidales</taxon>
        <taxon>Tannerellaceae</taxon>
        <taxon>Parabacteroides</taxon>
    </lineage>
</organism>
<dbReference type="Proteomes" id="UP000033035">
    <property type="component" value="Unassembled WGS sequence"/>
</dbReference>
<name>A0A0F5IY11_9BACT</name>
<dbReference type="EMBL" id="AQHW01000020">
    <property type="protein sequence ID" value="KKB50484.1"/>
    <property type="molecule type" value="Genomic_DNA"/>
</dbReference>
<dbReference type="AlphaFoldDB" id="A0A0F5IY11"/>
<comment type="caution">
    <text evidence="2">The sequence shown here is derived from an EMBL/GenBank/DDBJ whole genome shotgun (WGS) entry which is preliminary data.</text>
</comment>
<dbReference type="STRING" id="1203610.HMPREF1536_04020"/>
<protein>
    <submittedName>
        <fullName evidence="2">Uncharacterized protein</fullName>
    </submittedName>
</protein>
<evidence type="ECO:0000256" key="1">
    <source>
        <dbReference type="PROSITE-ProRule" id="PRU00339"/>
    </source>
</evidence>
<dbReference type="Gene3D" id="1.25.40.10">
    <property type="entry name" value="Tetratricopeptide repeat domain"/>
    <property type="match status" value="1"/>
</dbReference>
<keyword evidence="3" id="KW-1185">Reference proteome</keyword>
<dbReference type="PROSITE" id="PS50005">
    <property type="entry name" value="TPR"/>
    <property type="match status" value="1"/>
</dbReference>
<evidence type="ECO:0000313" key="3">
    <source>
        <dbReference type="Proteomes" id="UP000033035"/>
    </source>
</evidence>
<feature type="repeat" description="TPR" evidence="1">
    <location>
        <begin position="343"/>
        <end position="376"/>
    </location>
</feature>
<dbReference type="PATRIC" id="fig|1203610.3.peg.4097"/>
<evidence type="ECO:0000313" key="2">
    <source>
        <dbReference type="EMBL" id="KKB50484.1"/>
    </source>
</evidence>
<dbReference type="InterPro" id="IPR011990">
    <property type="entry name" value="TPR-like_helical_dom_sf"/>
</dbReference>
<dbReference type="InterPro" id="IPR019734">
    <property type="entry name" value="TPR_rpt"/>
</dbReference>
<dbReference type="SUPFAM" id="SSF103088">
    <property type="entry name" value="OmpA-like"/>
    <property type="match status" value="1"/>
</dbReference>
<accession>A0A0F5IY11</accession>
<keyword evidence="1" id="KW-0802">TPR repeat</keyword>
<dbReference type="SUPFAM" id="SSF48452">
    <property type="entry name" value="TPR-like"/>
    <property type="match status" value="1"/>
</dbReference>
<gene>
    <name evidence="2" type="ORF">HMPREF1536_04020</name>
</gene>
<dbReference type="PROSITE" id="PS51257">
    <property type="entry name" value="PROKAR_LIPOPROTEIN"/>
    <property type="match status" value="1"/>
</dbReference>
<sequence length="392" mass="43783">MNKQQLLQGGLGITLLLTSCGSPQQMVSEDIISDQVIIPLEQETSKPKPTNPDIRNVQIPLMRVNAASVYREMLVYTDPEEENASRSIAGHLTAFIDYPAGSVTLNPKYGNNRAELEKLSDRLRPLLASPKGLRIKLTGYASPDGSTKENEQLAGNRTIQFKNYLLKQYKLPNDGTVSVDWAGEDWEGLRREVVASGKAYTRQVLAILDATADADNRRKQLRDLDKGAVYKDLEKTFFARLRRIELAVTGETPAAKAFEQGSTELDELATRVYTAPKTLSLPELLRIAAIYRPGTEQYREVYELMAFRFPDCRVAQLNAMAAALSLGDKESAHIFGQRCADDPRSYINQGVLLLMDGDANSACDYFRKAMPENPRQARENLKVAYELMGDKR</sequence>